<accession>A0A9K3KMV7</accession>
<protein>
    <submittedName>
        <fullName evidence="1">Uncharacterized protein</fullName>
    </submittedName>
</protein>
<dbReference type="AlphaFoldDB" id="A0A9K3KMV7"/>
<gene>
    <name evidence="1" type="ORF">IV203_033299</name>
</gene>
<name>A0A9K3KMV7_9STRA</name>
<dbReference type="Proteomes" id="UP000693970">
    <property type="component" value="Unassembled WGS sequence"/>
</dbReference>
<reference evidence="1" key="1">
    <citation type="journal article" date="2021" name="Sci. Rep.">
        <title>Diploid genomic architecture of Nitzschia inconspicua, an elite biomass production diatom.</title>
        <authorList>
            <person name="Oliver A."/>
            <person name="Podell S."/>
            <person name="Pinowska A."/>
            <person name="Traller J.C."/>
            <person name="Smith S.R."/>
            <person name="McClure R."/>
            <person name="Beliaev A."/>
            <person name="Bohutskyi P."/>
            <person name="Hill E.A."/>
            <person name="Rabines A."/>
            <person name="Zheng H."/>
            <person name="Allen L.Z."/>
            <person name="Kuo A."/>
            <person name="Grigoriev I.V."/>
            <person name="Allen A.E."/>
            <person name="Hazlebeck D."/>
            <person name="Allen E.E."/>
        </authorList>
    </citation>
    <scope>NUCLEOTIDE SEQUENCE</scope>
    <source>
        <strain evidence="1">Hildebrandi</strain>
    </source>
</reference>
<keyword evidence="2" id="KW-1185">Reference proteome</keyword>
<proteinExistence type="predicted"/>
<organism evidence="1 2">
    <name type="scientific">Nitzschia inconspicua</name>
    <dbReference type="NCBI Taxonomy" id="303405"/>
    <lineage>
        <taxon>Eukaryota</taxon>
        <taxon>Sar</taxon>
        <taxon>Stramenopiles</taxon>
        <taxon>Ochrophyta</taxon>
        <taxon>Bacillariophyta</taxon>
        <taxon>Bacillariophyceae</taxon>
        <taxon>Bacillariophycidae</taxon>
        <taxon>Bacillariales</taxon>
        <taxon>Bacillariaceae</taxon>
        <taxon>Nitzschia</taxon>
    </lineage>
</organism>
<comment type="caution">
    <text evidence="1">The sequence shown here is derived from an EMBL/GenBank/DDBJ whole genome shotgun (WGS) entry which is preliminary data.</text>
</comment>
<sequence>MGANLQAFMQEAADSTGFIYQPRPAASSQQLFPAMDCNFLEMDAVGVTLKEVDVNTFPFNKVVQIFRRVEQSLLQFKQQKSNFETIRLDGHLLAWH</sequence>
<dbReference type="EMBL" id="JAGRRH010000022">
    <property type="protein sequence ID" value="KAG7345768.1"/>
    <property type="molecule type" value="Genomic_DNA"/>
</dbReference>
<evidence type="ECO:0000313" key="2">
    <source>
        <dbReference type="Proteomes" id="UP000693970"/>
    </source>
</evidence>
<evidence type="ECO:0000313" key="1">
    <source>
        <dbReference type="EMBL" id="KAG7345768.1"/>
    </source>
</evidence>
<reference evidence="1" key="2">
    <citation type="submission" date="2021-04" db="EMBL/GenBank/DDBJ databases">
        <authorList>
            <person name="Podell S."/>
        </authorList>
    </citation>
    <scope>NUCLEOTIDE SEQUENCE</scope>
    <source>
        <strain evidence="1">Hildebrandi</strain>
    </source>
</reference>